<evidence type="ECO:0000313" key="6">
    <source>
        <dbReference type="Proteomes" id="UP000193560"/>
    </source>
</evidence>
<dbReference type="PANTHER" id="PTHR10900:SF77">
    <property type="entry name" value="FI19380P1"/>
    <property type="match status" value="1"/>
</dbReference>
<sequence length="866" mass="96878">MLLWLFLSLSIFVQQSSVLAYQTIIDVLSNDARFGTLIRHIQKTRLVPVLNALETGTFFAPDNDAFANYQGPPITNETLLYHLLPRKISAEKFRHHQVIESSLQLENYLQNNTGQRLLIHRSPNHSSSSFSLAATLSKSRTTLFVNDAQMIDLDVPVNSKTVIHAVNKILQPPQMISQTFTHGNIDLYQMMDKVGLIRTLNQHQPFTVFYSDQSILQSFSQVEIAYLLSNYGDQDLFTLLGYLIIHGDIYADDFSGEKQYKAINGDTLKIKVDKEKNTITVNDELIIQKDILAANGVLHRLETMPITHRLTFDTRKYLYGINATKFVSLLDEYDLGYYLAPGVTNFTVLAPDNNAINEGSIPDNVKKAWLSYHILHGRWDRNLLKDRLLIESEYKSPQLKKHSQVVPVYLPEGWKSTIYFGNARVHGDSLAIKDNMIYQLSNPMDLPHDVFSSIVIDLDLSSFIATLYVSEVVDQIKDAAGITLFAPTNQAYKSLGLVATYLLHPNGRGDLQATLQHHAAQALLYDHDLRTSTHNVTTLTGQDTLSVGGTDDQGRIMIGSGSGSNNNNNNNGTILHTDTLMANGVIHKIDTVIIPSSVSLTHRKILRGMDAHRVLDWFNDFPWLGRGGDDGNGNTGDDSGLEKDYILLVPTDRAFAQMDEALGAGWENKDRNAYERLVRLHVIPKEQQKQRHTILGGRIETYPTLLSDRDRIIVHDGGYFDEQYVQVEGKTGQGAYARILAKGHLGQYAQVIQMDTVLMPVSRGLFGLPWIWSVALVSILILVGVSLLGGIGYYLWQRYRRSGYEPIEEEPEQGQSSSTINNNNNISNNNNHDNNTTTNNTTISNEESGNSDPHGSQYPSGHSGQA</sequence>
<dbReference type="EMBL" id="MCGE01000016">
    <property type="protein sequence ID" value="ORZ13544.1"/>
    <property type="molecule type" value="Genomic_DNA"/>
</dbReference>
<feature type="signal peptide" evidence="3">
    <location>
        <begin position="1"/>
        <end position="20"/>
    </location>
</feature>
<dbReference type="Pfam" id="PF02469">
    <property type="entry name" value="Fasciclin"/>
    <property type="match status" value="5"/>
</dbReference>
<feature type="compositionally biased region" description="Polar residues" evidence="1">
    <location>
        <begin position="846"/>
        <end position="866"/>
    </location>
</feature>
<organism evidence="5 6">
    <name type="scientific">Absidia repens</name>
    <dbReference type="NCBI Taxonomy" id="90262"/>
    <lineage>
        <taxon>Eukaryota</taxon>
        <taxon>Fungi</taxon>
        <taxon>Fungi incertae sedis</taxon>
        <taxon>Mucoromycota</taxon>
        <taxon>Mucoromycotina</taxon>
        <taxon>Mucoromycetes</taxon>
        <taxon>Mucorales</taxon>
        <taxon>Cunninghamellaceae</taxon>
        <taxon>Absidia</taxon>
    </lineage>
</organism>
<gene>
    <name evidence="5" type="ORF">BCR42DRAFT_330576</name>
</gene>
<dbReference type="Proteomes" id="UP000193560">
    <property type="component" value="Unassembled WGS sequence"/>
</dbReference>
<feature type="chain" id="PRO_5011964864" evidence="3">
    <location>
        <begin position="21"/>
        <end position="866"/>
    </location>
</feature>
<keyword evidence="6" id="KW-1185">Reference proteome</keyword>
<keyword evidence="2" id="KW-0812">Transmembrane</keyword>
<keyword evidence="2" id="KW-0472">Membrane</keyword>
<keyword evidence="2" id="KW-1133">Transmembrane helix</keyword>
<evidence type="ECO:0000256" key="3">
    <source>
        <dbReference type="SAM" id="SignalP"/>
    </source>
</evidence>
<dbReference type="PANTHER" id="PTHR10900">
    <property type="entry name" value="PERIOSTIN-RELATED"/>
    <property type="match status" value="1"/>
</dbReference>
<feature type="transmembrane region" description="Helical" evidence="2">
    <location>
        <begin position="770"/>
        <end position="796"/>
    </location>
</feature>
<feature type="compositionally biased region" description="Low complexity" evidence="1">
    <location>
        <begin position="816"/>
        <end position="845"/>
    </location>
</feature>
<evidence type="ECO:0000256" key="1">
    <source>
        <dbReference type="SAM" id="MobiDB-lite"/>
    </source>
</evidence>
<dbReference type="Gene3D" id="2.30.180.10">
    <property type="entry name" value="FAS1 domain"/>
    <property type="match status" value="5"/>
</dbReference>
<dbReference type="InterPro" id="IPR050904">
    <property type="entry name" value="Adhesion/Biosynth-related"/>
</dbReference>
<dbReference type="PROSITE" id="PS50213">
    <property type="entry name" value="FAS1"/>
    <property type="match status" value="3"/>
</dbReference>
<proteinExistence type="predicted"/>
<feature type="domain" description="FAS1" evidence="4">
    <location>
        <begin position="163"/>
        <end position="305"/>
    </location>
</feature>
<protein>
    <submittedName>
        <fullName evidence="5">FAS1 domain-containing protein</fullName>
    </submittedName>
</protein>
<dbReference type="SUPFAM" id="SSF82153">
    <property type="entry name" value="FAS1 domain"/>
    <property type="match status" value="5"/>
</dbReference>
<dbReference type="InterPro" id="IPR000782">
    <property type="entry name" value="FAS1_domain"/>
</dbReference>
<dbReference type="AlphaFoldDB" id="A0A1X2IBR5"/>
<feature type="domain" description="FAS1" evidence="4">
    <location>
        <begin position="447"/>
        <end position="593"/>
    </location>
</feature>
<reference evidence="5 6" key="1">
    <citation type="submission" date="2016-07" db="EMBL/GenBank/DDBJ databases">
        <title>Pervasive Adenine N6-methylation of Active Genes in Fungi.</title>
        <authorList>
            <consortium name="DOE Joint Genome Institute"/>
            <person name="Mondo S.J."/>
            <person name="Dannebaum R.O."/>
            <person name="Kuo R.C."/>
            <person name="Labutti K."/>
            <person name="Haridas S."/>
            <person name="Kuo A."/>
            <person name="Salamov A."/>
            <person name="Ahrendt S.R."/>
            <person name="Lipzen A."/>
            <person name="Sullivan W."/>
            <person name="Andreopoulos W.B."/>
            <person name="Clum A."/>
            <person name="Lindquist E."/>
            <person name="Daum C."/>
            <person name="Ramamoorthy G.K."/>
            <person name="Gryganskyi A."/>
            <person name="Culley D."/>
            <person name="Magnuson J.K."/>
            <person name="James T.Y."/>
            <person name="O'Malley M.A."/>
            <person name="Stajich J.E."/>
            <person name="Spatafora J.W."/>
            <person name="Visel A."/>
            <person name="Grigoriev I.V."/>
        </authorList>
    </citation>
    <scope>NUCLEOTIDE SEQUENCE [LARGE SCALE GENOMIC DNA]</scope>
    <source>
        <strain evidence="5 6">NRRL 1336</strain>
    </source>
</reference>
<keyword evidence="3" id="KW-0732">Signal</keyword>
<feature type="region of interest" description="Disordered" evidence="1">
    <location>
        <begin position="807"/>
        <end position="866"/>
    </location>
</feature>
<feature type="domain" description="FAS1" evidence="4">
    <location>
        <begin position="21"/>
        <end position="170"/>
    </location>
</feature>
<evidence type="ECO:0000256" key="2">
    <source>
        <dbReference type="SAM" id="Phobius"/>
    </source>
</evidence>
<name>A0A1X2IBR5_9FUNG</name>
<dbReference type="InterPro" id="IPR036378">
    <property type="entry name" value="FAS1_dom_sf"/>
</dbReference>
<comment type="caution">
    <text evidence="5">The sequence shown here is derived from an EMBL/GenBank/DDBJ whole genome shotgun (WGS) entry which is preliminary data.</text>
</comment>
<dbReference type="OrthoDB" id="14252at2759"/>
<dbReference type="STRING" id="90262.A0A1X2IBR5"/>
<accession>A0A1X2IBR5</accession>
<evidence type="ECO:0000259" key="4">
    <source>
        <dbReference type="PROSITE" id="PS50213"/>
    </source>
</evidence>
<dbReference type="SMART" id="SM00554">
    <property type="entry name" value="FAS1"/>
    <property type="match status" value="5"/>
</dbReference>
<evidence type="ECO:0000313" key="5">
    <source>
        <dbReference type="EMBL" id="ORZ13544.1"/>
    </source>
</evidence>